<dbReference type="Pfam" id="PF10590">
    <property type="entry name" value="PNP_phzG_C"/>
    <property type="match status" value="1"/>
</dbReference>
<evidence type="ECO:0000256" key="2">
    <source>
        <dbReference type="ARBA" id="ARBA00007301"/>
    </source>
</evidence>
<evidence type="ECO:0000256" key="6">
    <source>
        <dbReference type="SAM" id="MobiDB-lite"/>
    </source>
</evidence>
<reference evidence="9 10" key="1">
    <citation type="journal article" date="2021" name="Arch. Microbiol.">
        <title>Myceligenerans indicum sp. nov., an actinobacterium isolated from mangrove sediment of Sundarbans, India.</title>
        <authorList>
            <person name="Asha K."/>
            <person name="Bhadury P."/>
        </authorList>
    </citation>
    <scope>NUCLEOTIDE SEQUENCE [LARGE SCALE GENOMIC DNA]</scope>
    <source>
        <strain evidence="9 10">I2</strain>
    </source>
</reference>
<evidence type="ECO:0000256" key="3">
    <source>
        <dbReference type="ARBA" id="ARBA00022630"/>
    </source>
</evidence>
<proteinExistence type="inferred from homology"/>
<keyword evidence="5" id="KW-0560">Oxidoreductase</keyword>
<evidence type="ECO:0000259" key="8">
    <source>
        <dbReference type="Pfam" id="PF10590"/>
    </source>
</evidence>
<dbReference type="InterPro" id="IPR012349">
    <property type="entry name" value="Split_barrel_FMN-bd"/>
</dbReference>
<comment type="caution">
    <text evidence="9">The sequence shown here is derived from an EMBL/GenBank/DDBJ whole genome shotgun (WGS) entry which is preliminary data.</text>
</comment>
<evidence type="ECO:0000256" key="1">
    <source>
        <dbReference type="ARBA" id="ARBA00001917"/>
    </source>
</evidence>
<evidence type="ECO:0000256" key="4">
    <source>
        <dbReference type="ARBA" id="ARBA00022643"/>
    </source>
</evidence>
<evidence type="ECO:0000259" key="7">
    <source>
        <dbReference type="Pfam" id="PF01243"/>
    </source>
</evidence>
<dbReference type="RefSeq" id="WP_201849591.1">
    <property type="nucleotide sequence ID" value="NZ_JABBYC010000040.1"/>
</dbReference>
<evidence type="ECO:0000313" key="9">
    <source>
        <dbReference type="EMBL" id="MBL0887969.1"/>
    </source>
</evidence>
<dbReference type="InterPro" id="IPR000659">
    <property type="entry name" value="Pyridox_Oxase"/>
</dbReference>
<keyword evidence="10" id="KW-1185">Reference proteome</keyword>
<evidence type="ECO:0000313" key="10">
    <source>
        <dbReference type="Proteomes" id="UP000675409"/>
    </source>
</evidence>
<keyword evidence="3" id="KW-0285">Flavoprotein</keyword>
<protein>
    <submittedName>
        <fullName evidence="9">Pyridoxine 5'-phosphate oxidase</fullName>
    </submittedName>
</protein>
<name>A0ABS1LP15_9MICO</name>
<feature type="region of interest" description="Disordered" evidence="6">
    <location>
        <begin position="1"/>
        <end position="21"/>
    </location>
</feature>
<evidence type="ECO:0000256" key="5">
    <source>
        <dbReference type="ARBA" id="ARBA00023002"/>
    </source>
</evidence>
<dbReference type="InterPro" id="IPR011576">
    <property type="entry name" value="Pyridox_Oxase_N"/>
</dbReference>
<comment type="similarity">
    <text evidence="2">Belongs to the pyridoxamine 5'-phosphate oxidase family.</text>
</comment>
<feature type="domain" description="Pyridoxamine 5'-phosphate oxidase N-terminal" evidence="7">
    <location>
        <begin position="41"/>
        <end position="134"/>
    </location>
</feature>
<dbReference type="Proteomes" id="UP000675409">
    <property type="component" value="Unassembled WGS sequence"/>
</dbReference>
<dbReference type="PANTHER" id="PTHR10851:SF0">
    <property type="entry name" value="PYRIDOXINE-5'-PHOSPHATE OXIDASE"/>
    <property type="match status" value="1"/>
</dbReference>
<keyword evidence="4" id="KW-0288">FMN</keyword>
<dbReference type="Pfam" id="PF01243">
    <property type="entry name" value="PNPOx_N"/>
    <property type="match status" value="1"/>
</dbReference>
<dbReference type="InterPro" id="IPR019576">
    <property type="entry name" value="Pyridoxamine_oxidase_dimer_C"/>
</dbReference>
<dbReference type="PANTHER" id="PTHR10851">
    <property type="entry name" value="PYRIDOXINE-5-PHOSPHATE OXIDASE"/>
    <property type="match status" value="1"/>
</dbReference>
<accession>A0ABS1LP15</accession>
<dbReference type="SUPFAM" id="SSF50475">
    <property type="entry name" value="FMN-binding split barrel"/>
    <property type="match status" value="1"/>
</dbReference>
<comment type="cofactor">
    <cofactor evidence="1">
        <name>FMN</name>
        <dbReference type="ChEBI" id="CHEBI:58210"/>
    </cofactor>
</comment>
<organism evidence="9 10">
    <name type="scientific">Myceligenerans indicum</name>
    <dbReference type="NCBI Taxonomy" id="2593663"/>
    <lineage>
        <taxon>Bacteria</taxon>
        <taxon>Bacillati</taxon>
        <taxon>Actinomycetota</taxon>
        <taxon>Actinomycetes</taxon>
        <taxon>Micrococcales</taxon>
        <taxon>Promicromonosporaceae</taxon>
        <taxon>Myceligenerans</taxon>
    </lineage>
</organism>
<dbReference type="EMBL" id="JABBYC010000040">
    <property type="protein sequence ID" value="MBL0887969.1"/>
    <property type="molecule type" value="Genomic_DNA"/>
</dbReference>
<feature type="domain" description="Pyridoxine 5'-phosphate oxidase dimerisation C-terminal" evidence="8">
    <location>
        <begin position="167"/>
        <end position="206"/>
    </location>
</feature>
<gene>
    <name evidence="9" type="ORF">HGK34_17055</name>
</gene>
<dbReference type="Gene3D" id="2.30.110.10">
    <property type="entry name" value="Electron Transport, Fmn-binding Protein, Chain A"/>
    <property type="match status" value="1"/>
</dbReference>
<sequence length="207" mass="23129">MSDRNDVPAARTRRPVLDGHAPADPFALLRDWAPANDDPDRPCATLATVDEAGLPDARTVLLSSVTRDTVTFHSATDSRKSAQLLAHPRAALVVRWDAEARQVVLRGPVSQSSARERRIAFARRSRYLQVLAWLNTPELAGLDRPERERRWAAFDQGHPDLEPPPNWVGYALRPADILFWEGSADGPSRRVRYRRPAGVWEMEALAG</sequence>